<dbReference type="Pfam" id="PF00856">
    <property type="entry name" value="SET"/>
    <property type="match status" value="1"/>
</dbReference>
<evidence type="ECO:0000259" key="7">
    <source>
        <dbReference type="PROSITE" id="PS50865"/>
    </source>
</evidence>
<dbReference type="InterPro" id="IPR001214">
    <property type="entry name" value="SET_dom"/>
</dbReference>
<evidence type="ECO:0000313" key="8">
    <source>
        <dbReference type="EMBL" id="KZP23476.1"/>
    </source>
</evidence>
<dbReference type="Proteomes" id="UP000076532">
    <property type="component" value="Unassembled WGS sequence"/>
</dbReference>
<dbReference type="PROSITE" id="PS50865">
    <property type="entry name" value="ZF_MYND_2"/>
    <property type="match status" value="1"/>
</dbReference>
<evidence type="ECO:0000256" key="2">
    <source>
        <dbReference type="ARBA" id="ARBA00022771"/>
    </source>
</evidence>
<keyword evidence="1" id="KW-0479">Metal-binding</keyword>
<dbReference type="SUPFAM" id="SSF82199">
    <property type="entry name" value="SET domain"/>
    <property type="match status" value="1"/>
</dbReference>
<dbReference type="GO" id="GO:0008270">
    <property type="term" value="F:zinc ion binding"/>
    <property type="evidence" value="ECO:0007669"/>
    <property type="project" value="UniProtKB-KW"/>
</dbReference>
<proteinExistence type="predicted"/>
<evidence type="ECO:0000256" key="3">
    <source>
        <dbReference type="ARBA" id="ARBA00022833"/>
    </source>
</evidence>
<organism evidence="8 9">
    <name type="scientific">Athelia psychrophila</name>
    <dbReference type="NCBI Taxonomy" id="1759441"/>
    <lineage>
        <taxon>Eukaryota</taxon>
        <taxon>Fungi</taxon>
        <taxon>Dikarya</taxon>
        <taxon>Basidiomycota</taxon>
        <taxon>Agaricomycotina</taxon>
        <taxon>Agaricomycetes</taxon>
        <taxon>Agaricomycetidae</taxon>
        <taxon>Atheliales</taxon>
        <taxon>Atheliaceae</taxon>
        <taxon>Athelia</taxon>
    </lineage>
</organism>
<feature type="region of interest" description="Disordered" evidence="5">
    <location>
        <begin position="1"/>
        <end position="40"/>
    </location>
</feature>
<feature type="domain" description="MYND-type" evidence="7">
    <location>
        <begin position="103"/>
        <end position="144"/>
    </location>
</feature>
<dbReference type="GO" id="GO:0005634">
    <property type="term" value="C:nucleus"/>
    <property type="evidence" value="ECO:0007669"/>
    <property type="project" value="TreeGrafter"/>
</dbReference>
<keyword evidence="9" id="KW-1185">Reference proteome</keyword>
<dbReference type="Gene3D" id="1.10.220.160">
    <property type="match status" value="1"/>
</dbReference>
<feature type="domain" description="SET" evidence="6">
    <location>
        <begin position="58"/>
        <end position="316"/>
    </location>
</feature>
<dbReference type="Pfam" id="PF01753">
    <property type="entry name" value="zf-MYND"/>
    <property type="match status" value="1"/>
</dbReference>
<keyword evidence="2 4" id="KW-0863">Zinc-finger</keyword>
<evidence type="ECO:0000256" key="5">
    <source>
        <dbReference type="SAM" id="MobiDB-lite"/>
    </source>
</evidence>
<sequence length="586" mass="63406">MSFSDLRKARQSKESQSFVIPDNQPIASEPQAPQEEGSTGHVNEVTHALEGLYKKLPASLDIRSSETTGRGVWMKDTCSPGSILISAQPHTAVLSNQYLDSICSSCCGPPRAGDSLKRCTQCQTLWYCGSACQNRDWAAHKTECIALQQWATSAPSADVAIPSEAVRCLGRMLRKRQKQGLTSVWAREIDAMQSHRSSLPQSATETHTHLAHSLVRYLELTSPSDLAEYGLHSAAELVDFISRFVTNTFTLTSPSLTPIGIAVSPVVALINHSCEPNAVVVFPRTGGSDSQKNEPRIEVVALRQINKDEEILTAYIDTTLPMEKRQEALKATYNFQCHCRLCAEATGVDLREAMYCPKSCGGICPVPTEEDSFSRCIKCKSVVSSTDAVLDALRVGQEGLDKATVVQSRDPAKAIQLTTNLIPIITSAGLTPSSHPLLALTRLHQSLLISSLPANMTQEILDEIVITATKGTTGLSDILCEGHPVRAIALAELGKILAVDEPSPAPRPAGTYPPSGPPRLKLAYDTLLRARNELLIGFGKANDGGQVGWEVRENIVSLEKEIGVWSQGVRNVRSDTVTPRAIKSGP</sequence>
<dbReference type="PROSITE" id="PS50280">
    <property type="entry name" value="SET"/>
    <property type="match status" value="1"/>
</dbReference>
<reference evidence="8 9" key="1">
    <citation type="journal article" date="2016" name="Mol. Biol. Evol.">
        <title>Comparative Genomics of Early-Diverging Mushroom-Forming Fungi Provides Insights into the Origins of Lignocellulose Decay Capabilities.</title>
        <authorList>
            <person name="Nagy L.G."/>
            <person name="Riley R."/>
            <person name="Tritt A."/>
            <person name="Adam C."/>
            <person name="Daum C."/>
            <person name="Floudas D."/>
            <person name="Sun H."/>
            <person name="Yadav J.S."/>
            <person name="Pangilinan J."/>
            <person name="Larsson K.H."/>
            <person name="Matsuura K."/>
            <person name="Barry K."/>
            <person name="Labutti K."/>
            <person name="Kuo R."/>
            <person name="Ohm R.A."/>
            <person name="Bhattacharya S.S."/>
            <person name="Shirouzu T."/>
            <person name="Yoshinaga Y."/>
            <person name="Martin F.M."/>
            <person name="Grigoriev I.V."/>
            <person name="Hibbett D.S."/>
        </authorList>
    </citation>
    <scope>NUCLEOTIDE SEQUENCE [LARGE SCALE GENOMIC DNA]</scope>
    <source>
        <strain evidence="8 9">CBS 109695</strain>
    </source>
</reference>
<accession>A0A166LZ90</accession>
<keyword evidence="3" id="KW-0862">Zinc</keyword>
<dbReference type="Gene3D" id="2.170.270.10">
    <property type="entry name" value="SET domain"/>
    <property type="match status" value="1"/>
</dbReference>
<evidence type="ECO:0000313" key="9">
    <source>
        <dbReference type="Proteomes" id="UP000076532"/>
    </source>
</evidence>
<evidence type="ECO:0000256" key="1">
    <source>
        <dbReference type="ARBA" id="ARBA00022723"/>
    </source>
</evidence>
<gene>
    <name evidence="8" type="ORF">FIBSPDRAFT_1042916</name>
</gene>
<dbReference type="OrthoDB" id="265717at2759"/>
<name>A0A166LZ90_9AGAM</name>
<dbReference type="InterPro" id="IPR046341">
    <property type="entry name" value="SET_dom_sf"/>
</dbReference>
<dbReference type="PROSITE" id="PS01360">
    <property type="entry name" value="ZF_MYND_1"/>
    <property type="match status" value="1"/>
</dbReference>
<protein>
    <submittedName>
        <fullName evidence="8">SET domain-containing protein</fullName>
    </submittedName>
</protein>
<dbReference type="Gene3D" id="6.10.140.2220">
    <property type="match status" value="1"/>
</dbReference>
<dbReference type="PANTHER" id="PTHR12197">
    <property type="entry name" value="HISTONE-LYSINE N-METHYLTRANSFERASE SMYD"/>
    <property type="match status" value="1"/>
</dbReference>
<evidence type="ECO:0000256" key="4">
    <source>
        <dbReference type="PROSITE-ProRule" id="PRU00134"/>
    </source>
</evidence>
<dbReference type="InterPro" id="IPR050869">
    <property type="entry name" value="H3K4_H4K5_MeTrfase"/>
</dbReference>
<evidence type="ECO:0000259" key="6">
    <source>
        <dbReference type="PROSITE" id="PS50280"/>
    </source>
</evidence>
<dbReference type="InterPro" id="IPR002893">
    <property type="entry name" value="Znf_MYND"/>
</dbReference>
<dbReference type="PANTHER" id="PTHR12197:SF251">
    <property type="entry name" value="EG:BACR7C10.4 PROTEIN"/>
    <property type="match status" value="1"/>
</dbReference>
<dbReference type="STRING" id="436010.A0A166LZ90"/>
<dbReference type="AlphaFoldDB" id="A0A166LZ90"/>
<feature type="compositionally biased region" description="Basic and acidic residues" evidence="5">
    <location>
        <begin position="1"/>
        <end position="13"/>
    </location>
</feature>
<dbReference type="EMBL" id="KV417532">
    <property type="protein sequence ID" value="KZP23476.1"/>
    <property type="molecule type" value="Genomic_DNA"/>
</dbReference>